<gene>
    <name evidence="1" type="ORF">JK635_02350</name>
</gene>
<evidence type="ECO:0000313" key="1">
    <source>
        <dbReference type="EMBL" id="MBL4951081.1"/>
    </source>
</evidence>
<keyword evidence="2" id="KW-1185">Reference proteome</keyword>
<dbReference type="Proteomes" id="UP000623967">
    <property type="component" value="Unassembled WGS sequence"/>
</dbReference>
<organism evidence="1 2">
    <name type="scientific">Neobacillus paridis</name>
    <dbReference type="NCBI Taxonomy" id="2803862"/>
    <lineage>
        <taxon>Bacteria</taxon>
        <taxon>Bacillati</taxon>
        <taxon>Bacillota</taxon>
        <taxon>Bacilli</taxon>
        <taxon>Bacillales</taxon>
        <taxon>Bacillaceae</taxon>
        <taxon>Neobacillus</taxon>
    </lineage>
</organism>
<dbReference type="EMBL" id="JAESWB010000025">
    <property type="protein sequence ID" value="MBL4951081.1"/>
    <property type="molecule type" value="Genomic_DNA"/>
</dbReference>
<dbReference type="RefSeq" id="WP_202652054.1">
    <property type="nucleotide sequence ID" value="NZ_JAESWB010000025.1"/>
</dbReference>
<proteinExistence type="predicted"/>
<accession>A0ABS1TID4</accession>
<protein>
    <submittedName>
        <fullName evidence="1">Uncharacterized protein</fullName>
    </submittedName>
</protein>
<name>A0ABS1TID4_9BACI</name>
<evidence type="ECO:0000313" key="2">
    <source>
        <dbReference type="Proteomes" id="UP000623967"/>
    </source>
</evidence>
<comment type="caution">
    <text evidence="1">The sequence shown here is derived from an EMBL/GenBank/DDBJ whole genome shotgun (WGS) entry which is preliminary data.</text>
</comment>
<reference evidence="1 2" key="1">
    <citation type="submission" date="2021-01" db="EMBL/GenBank/DDBJ databases">
        <title>Genome public.</title>
        <authorList>
            <person name="Liu C."/>
            <person name="Sun Q."/>
        </authorList>
    </citation>
    <scope>NUCLEOTIDE SEQUENCE [LARGE SCALE GENOMIC DNA]</scope>
    <source>
        <strain evidence="1 2">YIM B02564</strain>
    </source>
</reference>
<sequence length="96" mass="11785">MNTNEEVEYWKQLFYNECEARHTSIEQLHDRRIRELFEMGEEIFKLEDELKQHKKALEEIESMTSNLREYQPSYYTINNVARLALKKTSEEYDEIF</sequence>